<protein>
    <submittedName>
        <fullName evidence="1">Uncharacterized protein</fullName>
    </submittedName>
</protein>
<gene>
    <name evidence="1" type="ORF">J9253_11040</name>
</gene>
<dbReference type="RefSeq" id="WP_210221060.1">
    <property type="nucleotide sequence ID" value="NZ_CP072801.1"/>
</dbReference>
<accession>A0ABX7WMP6</accession>
<keyword evidence="2" id="KW-1185">Reference proteome</keyword>
<dbReference type="Proteomes" id="UP000672039">
    <property type="component" value="Chromosome"/>
</dbReference>
<proteinExistence type="predicted"/>
<evidence type="ECO:0000313" key="1">
    <source>
        <dbReference type="EMBL" id="QTR44585.1"/>
    </source>
</evidence>
<reference evidence="1 2" key="1">
    <citation type="submission" date="2021-04" db="EMBL/GenBank/DDBJ databases">
        <title>Genomics, taxonomy and metabolism of representatives of sulfur bacteria of the genus Thiothrix: Thiothrix fructosivorans QT, Thiothrix unzii A1T and three new species, Thiothrix subterranea sp. nov., Thiothrix litoralis sp. nov. and 'Candidatus Thiothrix anitrata' sp. nov.</title>
        <authorList>
            <person name="Ravin N.V."/>
            <person name="Smolyakov D."/>
            <person name="Rudenko T.S."/>
            <person name="Mardanov A.V."/>
            <person name="Beletsky A.V."/>
            <person name="Markov N.D."/>
            <person name="Fomenkov A.I."/>
            <person name="Roberts R.J."/>
            <person name="Karnachuk O.V."/>
            <person name="Novikov A."/>
            <person name="Grabovich M.Y."/>
        </authorList>
    </citation>
    <scope>NUCLEOTIDE SEQUENCE [LARGE SCALE GENOMIC DNA]</scope>
    <source>
        <strain evidence="1 2">AS</strain>
    </source>
</reference>
<dbReference type="EMBL" id="CP072801">
    <property type="protein sequence ID" value="QTR44585.1"/>
    <property type="molecule type" value="Genomic_DNA"/>
</dbReference>
<evidence type="ECO:0000313" key="2">
    <source>
        <dbReference type="Proteomes" id="UP000672039"/>
    </source>
</evidence>
<organism evidence="1 2">
    <name type="scientific">Thiothrix litoralis</name>
    <dbReference type="NCBI Taxonomy" id="2891210"/>
    <lineage>
        <taxon>Bacteria</taxon>
        <taxon>Pseudomonadati</taxon>
        <taxon>Pseudomonadota</taxon>
        <taxon>Gammaproteobacteria</taxon>
        <taxon>Thiotrichales</taxon>
        <taxon>Thiotrichaceae</taxon>
        <taxon>Thiothrix</taxon>
    </lineage>
</organism>
<name>A0ABX7WMP6_9GAMM</name>
<sequence length="153" mass="17476">MKANLTDRTHVDSGTITLLHSSLLEPERNNVGTHGVREKVAIDSFQLLANIMRAPCQQQTLYQLLLYFMAGTTQLAQAEITLFEAFLQFIFFKFNNDFSSLPIVQANKWVNPIKPCIYVKGHHIPRYSFNERNNLAGAELQSHTLAWLLLLPF</sequence>